<accession>A0ABU1BJX7</accession>
<organism evidence="4 5">
    <name type="scientific">Keguizhuia sedimenti</name>
    <dbReference type="NCBI Taxonomy" id="3064264"/>
    <lineage>
        <taxon>Bacteria</taxon>
        <taxon>Pseudomonadati</taxon>
        <taxon>Pseudomonadota</taxon>
        <taxon>Betaproteobacteria</taxon>
        <taxon>Burkholderiales</taxon>
        <taxon>Oxalobacteraceae</taxon>
        <taxon>Keguizhuia</taxon>
    </lineage>
</organism>
<dbReference type="SUPFAM" id="SSF50952">
    <property type="entry name" value="Soluble quinoprotein glucose dehydrogenase"/>
    <property type="match status" value="1"/>
</dbReference>
<gene>
    <name evidence="4" type="ORF">Q8A64_02030</name>
</gene>
<dbReference type="InterPro" id="IPR011042">
    <property type="entry name" value="6-blade_b-propeller_TolB-like"/>
</dbReference>
<dbReference type="Gene3D" id="2.60.120.1060">
    <property type="entry name" value="NPCBM/NEW2 domain"/>
    <property type="match status" value="1"/>
</dbReference>
<dbReference type="InterPro" id="IPR013783">
    <property type="entry name" value="Ig-like_fold"/>
</dbReference>
<feature type="domain" description="Immunoglobulin" evidence="2">
    <location>
        <begin position="417"/>
        <end position="492"/>
    </location>
</feature>
<dbReference type="InterPro" id="IPR036179">
    <property type="entry name" value="Ig-like_dom_sf"/>
</dbReference>
<dbReference type="Proteomes" id="UP001225596">
    <property type="component" value="Unassembled WGS sequence"/>
</dbReference>
<dbReference type="Pfam" id="PF07995">
    <property type="entry name" value="GSDH"/>
    <property type="match status" value="1"/>
</dbReference>
<proteinExistence type="predicted"/>
<dbReference type="Gene3D" id="2.120.10.30">
    <property type="entry name" value="TolB, C-terminal domain"/>
    <property type="match status" value="1"/>
</dbReference>
<keyword evidence="1" id="KW-0732">Signal</keyword>
<dbReference type="InterPro" id="IPR008979">
    <property type="entry name" value="Galactose-bd-like_sf"/>
</dbReference>
<feature type="signal peptide" evidence="1">
    <location>
        <begin position="1"/>
        <end position="40"/>
    </location>
</feature>
<name>A0ABU1BJX7_9BURK</name>
<feature type="domain" description="Glycosyl hydrolase family 98 putative carbohydrate-binding module" evidence="3">
    <location>
        <begin position="596"/>
        <end position="743"/>
    </location>
</feature>
<dbReference type="SMART" id="SM00776">
    <property type="entry name" value="NPCBM"/>
    <property type="match status" value="1"/>
</dbReference>
<evidence type="ECO:0000313" key="4">
    <source>
        <dbReference type="EMBL" id="MDQ9169182.1"/>
    </source>
</evidence>
<dbReference type="RefSeq" id="WP_338435025.1">
    <property type="nucleotide sequence ID" value="NZ_JAUYVH010000001.1"/>
</dbReference>
<evidence type="ECO:0000259" key="2">
    <source>
        <dbReference type="SMART" id="SM00409"/>
    </source>
</evidence>
<dbReference type="InterPro" id="IPR013222">
    <property type="entry name" value="Glyco_hyd_98_carb-bd"/>
</dbReference>
<dbReference type="NCBIfam" id="NF033191">
    <property type="entry name" value="JDVT-CTERM"/>
    <property type="match status" value="1"/>
</dbReference>
<dbReference type="Gene3D" id="2.60.40.10">
    <property type="entry name" value="Immunoglobulins"/>
    <property type="match status" value="1"/>
</dbReference>
<dbReference type="EMBL" id="JAUYVH010000001">
    <property type="protein sequence ID" value="MDQ9169182.1"/>
    <property type="molecule type" value="Genomic_DNA"/>
</dbReference>
<dbReference type="InterPro" id="IPR003599">
    <property type="entry name" value="Ig_sub"/>
</dbReference>
<evidence type="ECO:0000313" key="5">
    <source>
        <dbReference type="Proteomes" id="UP001225596"/>
    </source>
</evidence>
<reference evidence="4 5" key="1">
    <citation type="submission" date="2023-08" db="EMBL/GenBank/DDBJ databases">
        <title>Oxalobacteraceae gen .nov., isolated from river sludge outside the plant.</title>
        <authorList>
            <person name="Zhao S.Y."/>
        </authorList>
    </citation>
    <scope>NUCLEOTIDE SEQUENCE [LARGE SCALE GENOMIC DNA]</scope>
    <source>
        <strain evidence="4 5">R-40</strain>
    </source>
</reference>
<dbReference type="SMART" id="SM00409">
    <property type="entry name" value="IG"/>
    <property type="match status" value="1"/>
</dbReference>
<protein>
    <submittedName>
        <fullName evidence="4">PQQ-dependent sugar dehydrogenase</fullName>
    </submittedName>
</protein>
<dbReference type="SUPFAM" id="SSF48726">
    <property type="entry name" value="Immunoglobulin"/>
    <property type="match status" value="1"/>
</dbReference>
<dbReference type="PANTHER" id="PTHR19328">
    <property type="entry name" value="HEDGEHOG-INTERACTING PROTEIN"/>
    <property type="match status" value="1"/>
</dbReference>
<comment type="caution">
    <text evidence="4">The sequence shown here is derived from an EMBL/GenBank/DDBJ whole genome shotgun (WGS) entry which is preliminary data.</text>
</comment>
<evidence type="ECO:0000259" key="3">
    <source>
        <dbReference type="SMART" id="SM00776"/>
    </source>
</evidence>
<sequence>MASKQEALGLGKRRNRSAYRYCKALLSGLLLTVAAVSAHAAGVPEGFQDRQIYSGFVSPSALTVLPDGRVLVVQQDGTIRMVKNDTLLSANFYKVPNVEPYVETGCLGITSDPAFMSNGYVYLYCTVKTGTDYRNRVLRITAAGDVAAAGSERLILDLGPILPDPIDGTRIYTHLGGAMRFGIDGKLYVAVGGHENSRVTPEQNSYSQRLSSPFGKILRINPDGSFPADNPFFNTPGAYRGVYSLGLRNPHTMDIQSGTGRIMINDVGAGSVEEILDGKPGANYGWPFYEGDAPASATQFTNALYTYAHDVDSSGNRRCAITGGTFYNALNIQFPGAYADKYFFSDYCTGSIYTLDPNNPTGDDEFASGILGPVNLSVGPDGSMYYLARNTNPEDNLGMLGKIEYSGTNTPRIAQHPRSQTIYLGDPVTFSIVTNGATRIQWQRNGVNIPGATSASYRIANTTMADSGAVFTAVTENAFGTTTSSPAVLTVTTNRLPQVSITSPSENTGYATGDTVRYAASANDAEDGSLPASAFTWQANFRHDTHAHPLLAATGGVTSGSVSIPEFESTTANTWIEFLLTVKDSAGQAQTTTRNIYPRHQFSLLRPSGTPSNGLGPIEIDRNNGNAAAKDGGQLSLDTVPYPKGLGVHAPSDVRYNLGGICSGRLIADVGIDDSVGNNGSVVFQVYLDGTKAYDSGLVRGSDLRKAVNVDVTGKRELRLVVTDGGDGNSLDRANWGGVRLSCNTLPEDTLAPSSSGGAIASPGGGGGCTTGRNGRFDPTLAGLALSAFAVAAWRRRRTPSKAKQ</sequence>
<dbReference type="InterPro" id="IPR012938">
    <property type="entry name" value="Glc/Sorbosone_DH"/>
</dbReference>
<evidence type="ECO:0000256" key="1">
    <source>
        <dbReference type="SAM" id="SignalP"/>
    </source>
</evidence>
<feature type="chain" id="PRO_5045924260" evidence="1">
    <location>
        <begin position="41"/>
        <end position="805"/>
    </location>
</feature>
<dbReference type="InterPro" id="IPR011041">
    <property type="entry name" value="Quinoprot_gluc/sorb_DH_b-prop"/>
</dbReference>
<keyword evidence="5" id="KW-1185">Reference proteome</keyword>
<dbReference type="InterPro" id="IPR038637">
    <property type="entry name" value="NPCBM_sf"/>
</dbReference>
<dbReference type="SUPFAM" id="SSF49785">
    <property type="entry name" value="Galactose-binding domain-like"/>
    <property type="match status" value="1"/>
</dbReference>
<dbReference type="Pfam" id="PF08305">
    <property type="entry name" value="NPCBM"/>
    <property type="match status" value="1"/>
</dbReference>
<dbReference type="PANTHER" id="PTHR19328:SF13">
    <property type="entry name" value="HIPL1 PROTEIN"/>
    <property type="match status" value="1"/>
</dbReference>